<protein>
    <submittedName>
        <fullName evidence="2">Metalloprotease</fullName>
    </submittedName>
</protein>
<proteinExistence type="predicted"/>
<evidence type="ECO:0000313" key="2">
    <source>
        <dbReference type="EMBL" id="MDT0644274.1"/>
    </source>
</evidence>
<reference evidence="2 3" key="1">
    <citation type="submission" date="2023-09" db="EMBL/GenBank/DDBJ databases">
        <authorList>
            <person name="Rey-Velasco X."/>
        </authorList>
    </citation>
    <scope>NUCLEOTIDE SEQUENCE [LARGE SCALE GENOMIC DNA]</scope>
    <source>
        <strain evidence="2 3">F363</strain>
    </source>
</reference>
<dbReference type="Gene3D" id="1.10.390.10">
    <property type="entry name" value="Neutral Protease Domain 2"/>
    <property type="match status" value="1"/>
</dbReference>
<dbReference type="RefSeq" id="WP_311535891.1">
    <property type="nucleotide sequence ID" value="NZ_JAVRHQ010000023.1"/>
</dbReference>
<keyword evidence="1" id="KW-0732">Signal</keyword>
<dbReference type="EMBL" id="JAVRHQ010000023">
    <property type="protein sequence ID" value="MDT0644274.1"/>
    <property type="molecule type" value="Genomic_DNA"/>
</dbReference>
<keyword evidence="3" id="KW-1185">Reference proteome</keyword>
<dbReference type="InterPro" id="IPR027268">
    <property type="entry name" value="Peptidase_M4/M1_CTD_sf"/>
</dbReference>
<keyword evidence="2" id="KW-0482">Metalloprotease</keyword>
<dbReference type="SUPFAM" id="SSF55486">
    <property type="entry name" value="Metalloproteases ('zincins'), catalytic domain"/>
    <property type="match status" value="1"/>
</dbReference>
<dbReference type="GO" id="GO:0008237">
    <property type="term" value="F:metallopeptidase activity"/>
    <property type="evidence" value="ECO:0007669"/>
    <property type="project" value="UniProtKB-KW"/>
</dbReference>
<dbReference type="Proteomes" id="UP001262889">
    <property type="component" value="Unassembled WGS sequence"/>
</dbReference>
<organism evidence="2 3">
    <name type="scientific">Autumnicola tepida</name>
    <dbReference type="NCBI Taxonomy" id="3075595"/>
    <lineage>
        <taxon>Bacteria</taxon>
        <taxon>Pseudomonadati</taxon>
        <taxon>Bacteroidota</taxon>
        <taxon>Flavobacteriia</taxon>
        <taxon>Flavobacteriales</taxon>
        <taxon>Flavobacteriaceae</taxon>
        <taxon>Autumnicola</taxon>
    </lineage>
</organism>
<comment type="caution">
    <text evidence="2">The sequence shown here is derived from an EMBL/GenBank/DDBJ whole genome shotgun (WGS) entry which is preliminary data.</text>
</comment>
<gene>
    <name evidence="2" type="ORF">RM553_15660</name>
</gene>
<evidence type="ECO:0000313" key="3">
    <source>
        <dbReference type="Proteomes" id="UP001262889"/>
    </source>
</evidence>
<evidence type="ECO:0000256" key="1">
    <source>
        <dbReference type="SAM" id="SignalP"/>
    </source>
</evidence>
<feature type="signal peptide" evidence="1">
    <location>
        <begin position="1"/>
        <end position="19"/>
    </location>
</feature>
<keyword evidence="2" id="KW-0378">Hydrolase</keyword>
<keyword evidence="2" id="KW-0645">Protease</keyword>
<accession>A0ABU3CD61</accession>
<name>A0ABU3CD61_9FLAO</name>
<sequence length="937" mass="109850">MKYFLFSCFFLTLTAFSFGQNGISVHARLDAKTDTIYIQQEIVYENKSKDTLSEIFLNDWINAFSSKSSYLGKRFSEEFVRKFHFASAQERGGTVINEIADKQGDSIGWTRVPQRVDLIKIKPKESIAPGDKFTLNLNYAIKVPSDRFTRYGKDSQGNYKMRYWYITPAVYREDGWRLYSHQNLGLDYTPPANIELNLEIPSSYYAASGLNTLNISTENGKKFVRMVGEDRVESKLYLTQSFVFEDLYAYSHEVITDLEDDDLQPEVKAIILKRILQYLDTRLGEYPHNNIFITREDYQNSPIYGLNQLPGFIRPFPDGFQYDLKQFKTITYNYLQNTLLLDPRRDQWVKDAILVSLMMDYVDTYYPKMKLIGNLSDVFGIRWFHAADLEFNDQYQLLYMNMARMNLDQALNTQQDSLIKFNKNIANAYKAGIGLEYVDDYLGTDAVKESIHEFYQEYKLQPTTQESFKNLLQQNASKDLEWFFEDYVNTNKKIDFSIKKVKREGDSLIVTVRDRRNTAMPVSVYGLDEGKVVYKTWVDGFGKLKEVKIPRKDVKRVALNYEQKIPEVNQRNNYEGVTKLLDKPLQFRLLQDVEDPRYSQLFFMPEFDYNLYDGISIGPKLYNSTFLNKNLNYKISPKYAFGSETIVGSASVSYTHQYDNQKLYAVSYGIGGTRFSYGYNLFYEKFTPFMVFAFRDEYLRSNERQYLTIRNVGVQRDVNPIDPVEQPDYNVFNVKYTYRNPNIVDYYSGSVDYQLAEKFSKISLSLEYRKLFKNNRQVNLRLFAGTFLYNDVQNTDYFSFALDRPTDYLFDYNYYGRSQGSGLFSQQIIVAEGGFKSQLKPAFANQWMTTLNGSTNIWNWIYAYGDVGLVKNQFLQPKFMYDSGIRVSLVADYFEVFFPVYSNLGWEIAQPNYDQKIRFIVSLDINTLIKLFTRRWY</sequence>
<feature type="chain" id="PRO_5046983274" evidence="1">
    <location>
        <begin position="20"/>
        <end position="937"/>
    </location>
</feature>